<organism evidence="2 3">
    <name type="scientific">Vanilla planifolia</name>
    <name type="common">Vanilla</name>
    <dbReference type="NCBI Taxonomy" id="51239"/>
    <lineage>
        <taxon>Eukaryota</taxon>
        <taxon>Viridiplantae</taxon>
        <taxon>Streptophyta</taxon>
        <taxon>Embryophyta</taxon>
        <taxon>Tracheophyta</taxon>
        <taxon>Spermatophyta</taxon>
        <taxon>Magnoliopsida</taxon>
        <taxon>Liliopsida</taxon>
        <taxon>Asparagales</taxon>
        <taxon>Orchidaceae</taxon>
        <taxon>Vanilloideae</taxon>
        <taxon>Vanilleae</taxon>
        <taxon>Vanilla</taxon>
    </lineage>
</organism>
<reference evidence="2 3" key="1">
    <citation type="journal article" date="2020" name="Nat. Food">
        <title>A phased Vanilla planifolia genome enables genetic improvement of flavour and production.</title>
        <authorList>
            <person name="Hasing T."/>
            <person name="Tang H."/>
            <person name="Brym M."/>
            <person name="Khazi F."/>
            <person name="Huang T."/>
            <person name="Chambers A.H."/>
        </authorList>
    </citation>
    <scope>NUCLEOTIDE SEQUENCE [LARGE SCALE GENOMIC DNA]</scope>
    <source>
        <tissue evidence="2">Leaf</tissue>
    </source>
</reference>
<dbReference type="InterPro" id="IPR000477">
    <property type="entry name" value="RT_dom"/>
</dbReference>
<accession>A0A835V2W0</accession>
<dbReference type="InterPro" id="IPR043502">
    <property type="entry name" value="DNA/RNA_pol_sf"/>
</dbReference>
<dbReference type="InterPro" id="IPR052343">
    <property type="entry name" value="Retrotransposon-Effector_Assoc"/>
</dbReference>
<evidence type="ECO:0000313" key="3">
    <source>
        <dbReference type="Proteomes" id="UP000639772"/>
    </source>
</evidence>
<feature type="domain" description="Reverse transcriptase" evidence="1">
    <location>
        <begin position="114"/>
        <end position="272"/>
    </location>
</feature>
<sequence length="272" mass="30046">MKQHSLGIHKLIKPDGSWSEGVELDQFLVSHFCNLYKDRPISNSAVDSILSHSPHSISPAQNASLTRPTDALELFGVLSAMADSSAPGPDGFTVKFFKQCWLLLAQDLVDACNDFLSGTAIPKALGAAWLFLIPKSPAASSPNDFRPIALCNVGSKLFTKLLFSRLAPLLPGLISAEQSAFVKGRNITDNLLLVQEMLTRINRRHKDRNLLLKIDFKSAFDSVNWDFLRAVLRARGFNDHLCTLISNVLNSTWLSVLVNGSPKGFFQPSLWR</sequence>
<dbReference type="CDD" id="cd01650">
    <property type="entry name" value="RT_nLTR_like"/>
    <property type="match status" value="1"/>
</dbReference>
<dbReference type="PANTHER" id="PTHR46890">
    <property type="entry name" value="NON-LTR RETROLELEMENT REVERSE TRANSCRIPTASE-LIKE PROTEIN-RELATED"/>
    <property type="match status" value="1"/>
</dbReference>
<name>A0A835V2W0_VANPL</name>
<proteinExistence type="predicted"/>
<evidence type="ECO:0000313" key="2">
    <source>
        <dbReference type="EMBL" id="KAG0482708.1"/>
    </source>
</evidence>
<dbReference type="SUPFAM" id="SSF56672">
    <property type="entry name" value="DNA/RNA polymerases"/>
    <property type="match status" value="1"/>
</dbReference>
<dbReference type="Pfam" id="PF00078">
    <property type="entry name" value="RVT_1"/>
    <property type="match status" value="1"/>
</dbReference>
<evidence type="ECO:0000259" key="1">
    <source>
        <dbReference type="PROSITE" id="PS50878"/>
    </source>
</evidence>
<dbReference type="PROSITE" id="PS50878">
    <property type="entry name" value="RT_POL"/>
    <property type="match status" value="1"/>
</dbReference>
<comment type="caution">
    <text evidence="2">The sequence shown here is derived from an EMBL/GenBank/DDBJ whole genome shotgun (WGS) entry which is preliminary data.</text>
</comment>
<dbReference type="EMBL" id="JADCNM010000005">
    <property type="protein sequence ID" value="KAG0482708.1"/>
    <property type="molecule type" value="Genomic_DNA"/>
</dbReference>
<dbReference type="AlphaFoldDB" id="A0A835V2W0"/>
<dbReference type="Proteomes" id="UP000639772">
    <property type="component" value="Unassembled WGS sequence"/>
</dbReference>
<protein>
    <recommendedName>
        <fullName evidence="1">Reverse transcriptase domain-containing protein</fullName>
    </recommendedName>
</protein>
<gene>
    <name evidence="2" type="ORF">HPP92_010792</name>
</gene>
<dbReference type="OrthoDB" id="785313at2759"/>
<dbReference type="PANTHER" id="PTHR46890:SF48">
    <property type="entry name" value="RNA-DIRECTED DNA POLYMERASE"/>
    <property type="match status" value="1"/>
</dbReference>